<name>A0A4Y2C2B7_ARAVE</name>
<sequence>AQKCTNDKTDYKHQLAVNRLMVGKELRSLSDITSEMKRIANCRTLFKSKLTNGNSMLQTFVALRIFVDR</sequence>
<evidence type="ECO:0000313" key="1">
    <source>
        <dbReference type="EMBL" id="GBL97905.1"/>
    </source>
</evidence>
<dbReference type="EMBL" id="BGPR01000134">
    <property type="protein sequence ID" value="GBL97905.1"/>
    <property type="molecule type" value="Genomic_DNA"/>
</dbReference>
<protein>
    <submittedName>
        <fullName evidence="1">Uncharacterized protein</fullName>
    </submittedName>
</protein>
<feature type="non-terminal residue" evidence="1">
    <location>
        <position position="1"/>
    </location>
</feature>
<proteinExistence type="predicted"/>
<gene>
    <name evidence="1" type="ORF">AVEN_127013-2_1</name>
</gene>
<accession>A0A4Y2C2B7</accession>
<comment type="caution">
    <text evidence="1">The sequence shown here is derived from an EMBL/GenBank/DDBJ whole genome shotgun (WGS) entry which is preliminary data.</text>
</comment>
<evidence type="ECO:0000313" key="2">
    <source>
        <dbReference type="Proteomes" id="UP000499080"/>
    </source>
</evidence>
<dbReference type="Proteomes" id="UP000499080">
    <property type="component" value="Unassembled WGS sequence"/>
</dbReference>
<keyword evidence="2" id="KW-1185">Reference proteome</keyword>
<organism evidence="1 2">
    <name type="scientific">Araneus ventricosus</name>
    <name type="common">Orbweaver spider</name>
    <name type="synonym">Epeira ventricosa</name>
    <dbReference type="NCBI Taxonomy" id="182803"/>
    <lineage>
        <taxon>Eukaryota</taxon>
        <taxon>Metazoa</taxon>
        <taxon>Ecdysozoa</taxon>
        <taxon>Arthropoda</taxon>
        <taxon>Chelicerata</taxon>
        <taxon>Arachnida</taxon>
        <taxon>Araneae</taxon>
        <taxon>Araneomorphae</taxon>
        <taxon>Entelegynae</taxon>
        <taxon>Araneoidea</taxon>
        <taxon>Araneidae</taxon>
        <taxon>Araneus</taxon>
    </lineage>
</organism>
<reference evidence="1 2" key="1">
    <citation type="journal article" date="2019" name="Sci. Rep.">
        <title>Orb-weaving spider Araneus ventricosus genome elucidates the spidroin gene catalogue.</title>
        <authorList>
            <person name="Kono N."/>
            <person name="Nakamura H."/>
            <person name="Ohtoshi R."/>
            <person name="Moran D.A.P."/>
            <person name="Shinohara A."/>
            <person name="Yoshida Y."/>
            <person name="Fujiwara M."/>
            <person name="Mori M."/>
            <person name="Tomita M."/>
            <person name="Arakawa K."/>
        </authorList>
    </citation>
    <scope>NUCLEOTIDE SEQUENCE [LARGE SCALE GENOMIC DNA]</scope>
</reference>
<dbReference type="AlphaFoldDB" id="A0A4Y2C2B7"/>